<evidence type="ECO:0000313" key="2">
    <source>
        <dbReference type="Proteomes" id="UP001063475"/>
    </source>
</evidence>
<keyword evidence="2" id="KW-1185">Reference proteome</keyword>
<dbReference type="RefSeq" id="WP_263469771.1">
    <property type="nucleotide sequence ID" value="NZ_JAMSHA010000001.1"/>
</dbReference>
<dbReference type="EMBL" id="JAMSHA010000001">
    <property type="protein sequence ID" value="MCV2220812.1"/>
    <property type="molecule type" value="Genomic_DNA"/>
</dbReference>
<reference evidence="1" key="1">
    <citation type="submission" date="2022-06" db="EMBL/GenBank/DDBJ databases">
        <title>De novo draft assembly of the Pseudomonas mercurotoleraris sp. nov., isolated from the plants rhizosphere.</title>
        <authorList>
            <person name="Robas M."/>
            <person name="Gonzalez D."/>
            <person name="Fernandez V.M."/>
            <person name="Luna L."/>
            <person name="Provanza A."/>
            <person name="Jimenez P.A."/>
        </authorList>
    </citation>
    <scope>NUCLEOTIDE SEQUENCE</scope>
    <source>
        <strain evidence="1">SAICEUPSM</strain>
    </source>
</reference>
<comment type="caution">
    <text evidence="1">The sequence shown here is derived from an EMBL/GenBank/DDBJ whole genome shotgun (WGS) entry which is preliminary data.</text>
</comment>
<evidence type="ECO:0000313" key="1">
    <source>
        <dbReference type="EMBL" id="MCV2220812.1"/>
    </source>
</evidence>
<organism evidence="1 2">
    <name type="scientific">Pseudomonas mercuritolerans</name>
    <dbReference type="NCBI Taxonomy" id="2951809"/>
    <lineage>
        <taxon>Bacteria</taxon>
        <taxon>Pseudomonadati</taxon>
        <taxon>Pseudomonadota</taxon>
        <taxon>Gammaproteobacteria</taxon>
        <taxon>Pseudomonadales</taxon>
        <taxon>Pseudomonadaceae</taxon>
        <taxon>Pseudomonas</taxon>
    </lineage>
</organism>
<gene>
    <name evidence="1" type="ORF">ND528_04435</name>
</gene>
<protein>
    <submittedName>
        <fullName evidence="1">Uncharacterized protein</fullName>
    </submittedName>
</protein>
<accession>A0ABT2XQ55</accession>
<dbReference type="Proteomes" id="UP001063475">
    <property type="component" value="Unassembled WGS sequence"/>
</dbReference>
<name>A0ABT2XQ55_9PSED</name>
<sequence length="777" mass="84937">MSQSTQPDNTVLALAPPIVNGRTVPVEGAMIGLSIVAYDLVTDGEGAIVFADPPLSGTMDPNDVMELWLEAESAVLDSETIVDPDKRTTLRIPRGRLHPDRINELYYTVRRGSDNIGTSTTLTIHYNRIRPGLKDRYDAPGGHSELELLLPDVIKNGVGPDFVSAEVCVEYPYCRAHDVITLKCNGDFLEPKPRVLPTQAPLFPGSEAPIKICFTVTRAFLDKAKRQDKKLHFSYTVTDQIGNGPDTDAPWSPVQTVNEDLDGTLLPKLILLEREEDYPGDVAEIIDLEKLGNNNLLMVVLTKDPRIEVGDEIVATYTATDTGQPTDVVEVVRGNVEEKPFIGKLPCFLEVARNKVFAGSKVTATYEVHRPGVGLVGTSNTAAAVVIGTAPIELPPPTLIPATVPIEVLANPAGVKLQVTGFTPQTDDKAQFVQVNAPAGAPPFPVVDFVGGIAEILLSAAFLAAWHGMAIEFRWDLIRGGQLAEKSATATFDVMKIADEDPRLPTPKVPQATDEDILNLYDFPGDAQVKVAPWTGMQIGQKAELMGYGFEDDDSSHTIPLISNHTISEENLTYGLGASLPRNQLSKIKHDSILTLVFTADFAPNNNLINKTTFPKLPLTIQKLKMTSGLETWEQRSQQVFRQNIPVKLNNSFTVHVIRDSPNSKYYVQIYRTEAFPVGFGFATLLADHSSLFRLELDGVAKKMSVEFSAVHTYGTSIKFCGPTGEILYNDQIPVIINPQSYVSSYVAATGKFIAYVEILVGPEADGGVWIDNIFWE</sequence>
<proteinExistence type="predicted"/>